<gene>
    <name evidence="2" type="ORF">H7U22_04060</name>
</gene>
<keyword evidence="1" id="KW-0732">Signal</keyword>
<feature type="chain" id="PRO_5045795457" evidence="1">
    <location>
        <begin position="21"/>
        <end position="249"/>
    </location>
</feature>
<evidence type="ECO:0000313" key="2">
    <source>
        <dbReference type="EMBL" id="MBC6109589.1"/>
    </source>
</evidence>
<organism evidence="2 3">
    <name type="scientific">Pedobacter fastidiosus</name>
    <dbReference type="NCBI Taxonomy" id="2765361"/>
    <lineage>
        <taxon>Bacteria</taxon>
        <taxon>Pseudomonadati</taxon>
        <taxon>Bacteroidota</taxon>
        <taxon>Sphingobacteriia</taxon>
        <taxon>Sphingobacteriales</taxon>
        <taxon>Sphingobacteriaceae</taxon>
        <taxon>Pedobacter</taxon>
    </lineage>
</organism>
<evidence type="ECO:0000313" key="3">
    <source>
        <dbReference type="Proteomes" id="UP000652755"/>
    </source>
</evidence>
<dbReference type="RefSeq" id="WP_187070073.1">
    <property type="nucleotide sequence ID" value="NZ_JACRYL010000003.1"/>
</dbReference>
<dbReference type="InterPro" id="IPR005901">
    <property type="entry name" value="GLPGLI"/>
</dbReference>
<reference evidence="2 3" key="1">
    <citation type="submission" date="2020-08" db="EMBL/GenBank/DDBJ databases">
        <authorList>
            <person name="Sun Q."/>
            <person name="Inoue M."/>
        </authorList>
    </citation>
    <scope>NUCLEOTIDE SEQUENCE [LARGE SCALE GENOMIC DNA]</scope>
    <source>
        <strain evidence="2 3">CCM 8938</strain>
    </source>
</reference>
<evidence type="ECO:0000256" key="1">
    <source>
        <dbReference type="SAM" id="SignalP"/>
    </source>
</evidence>
<dbReference type="Proteomes" id="UP000652755">
    <property type="component" value="Unassembled WGS sequence"/>
</dbReference>
<dbReference type="Pfam" id="PF09697">
    <property type="entry name" value="Porph_ging"/>
    <property type="match status" value="1"/>
</dbReference>
<sequence length="249" mass="28387">MKKILILLFPLISICNIINAQKNTIIIASVKYKVKCTVDKDVIIDDVCQLDITKKNSFFYSYGFVEMMNAFEDKYKKAQESNVPVETSKEDFKTTLYKFYTIKDYLSKKIIITEYFSDQGLGYVRDSLGNTKWIITNEKKVINKLLCIKAQATIGKIKSTVWFCPEIPFQEGPFYYNGLPGLIVKANNSLGWDAELISTNFSRKDNKEIVIWPYALVTKAQFDRAKVNNENLLKSGKIPGGGSFEKASN</sequence>
<dbReference type="NCBIfam" id="TIGR01200">
    <property type="entry name" value="GLPGLI"/>
    <property type="match status" value="1"/>
</dbReference>
<protein>
    <submittedName>
        <fullName evidence="2">GLPGLI family protein</fullName>
    </submittedName>
</protein>
<name>A0ABR7KND8_9SPHI</name>
<dbReference type="EMBL" id="JACRYL010000003">
    <property type="protein sequence ID" value="MBC6109589.1"/>
    <property type="molecule type" value="Genomic_DNA"/>
</dbReference>
<feature type="signal peptide" evidence="1">
    <location>
        <begin position="1"/>
        <end position="20"/>
    </location>
</feature>
<comment type="caution">
    <text evidence="2">The sequence shown here is derived from an EMBL/GenBank/DDBJ whole genome shotgun (WGS) entry which is preliminary data.</text>
</comment>
<keyword evidence="3" id="KW-1185">Reference proteome</keyword>
<accession>A0ABR7KND8</accession>
<proteinExistence type="predicted"/>